<dbReference type="PANTHER" id="PTHR11647">
    <property type="entry name" value="HYDRANTOINASE/DIHYDROPYRIMIDINASE FAMILY MEMBER"/>
    <property type="match status" value="1"/>
</dbReference>
<dbReference type="EMBL" id="JARZFX010000002">
    <property type="protein sequence ID" value="MEC5423314.1"/>
    <property type="molecule type" value="Genomic_DNA"/>
</dbReference>
<feature type="domain" description="Amidohydrolase 3" evidence="1">
    <location>
        <begin position="402"/>
        <end position="507"/>
    </location>
</feature>
<feature type="domain" description="Amidohydrolase 3" evidence="1">
    <location>
        <begin position="45"/>
        <end position="262"/>
    </location>
</feature>
<accession>A0ABU6KDF6</accession>
<dbReference type="InterPro" id="IPR023100">
    <property type="entry name" value="D-aminoacylase_insert_dom_sf"/>
</dbReference>
<dbReference type="PANTHER" id="PTHR11647:SF1">
    <property type="entry name" value="COLLAPSIN RESPONSE MEDIATOR PROTEIN"/>
    <property type="match status" value="1"/>
</dbReference>
<organism evidence="2 3">
    <name type="scientific">Virgibacillus tibetensis</name>
    <dbReference type="NCBI Taxonomy" id="3042313"/>
    <lineage>
        <taxon>Bacteria</taxon>
        <taxon>Bacillati</taxon>
        <taxon>Bacillota</taxon>
        <taxon>Bacilli</taxon>
        <taxon>Bacillales</taxon>
        <taxon>Bacillaceae</taxon>
        <taxon>Virgibacillus</taxon>
    </lineage>
</organism>
<dbReference type="InterPro" id="IPR013108">
    <property type="entry name" value="Amidohydro_3"/>
</dbReference>
<dbReference type="SUPFAM" id="SSF51556">
    <property type="entry name" value="Metallo-dependent hydrolases"/>
    <property type="match status" value="1"/>
</dbReference>
<gene>
    <name evidence="2" type="ORF">QGM71_07355</name>
</gene>
<evidence type="ECO:0000313" key="3">
    <source>
        <dbReference type="Proteomes" id="UP001335737"/>
    </source>
</evidence>
<dbReference type="GO" id="GO:0016787">
    <property type="term" value="F:hydrolase activity"/>
    <property type="evidence" value="ECO:0007669"/>
    <property type="project" value="UniProtKB-KW"/>
</dbReference>
<evidence type="ECO:0000313" key="2">
    <source>
        <dbReference type="EMBL" id="MEC5423314.1"/>
    </source>
</evidence>
<sequence length="534" mass="59569">MFDMIIKNGQVYDGSGNPSTKVDLGIKDGKIAEIGQLHLSKAETEIDAEGLAVSPGFIDTHSHSDLLCTKPEIHKIRLLQGITTELHGQDGISIAPVNSETKPLWQEQLKALDGDIGDWPWESVEDYLTYLENIPTAGNIMHLVPHGNVRTLVMGFEERAATEEELEQMTELVKKGMEEGAVGVSSGLIYPPNVYSNKEELIAICKGAAKYDGIFVVHIRNESSKSLEALDEVVGVARQTGIRLHVSHFKVAGQYNRDKFKKFLENIDKAREEGIEVTFDQYPYTAGSTVFHSILPPWMHSGGAKKMHERLEDPTVRSQIKQEIKENDSYENWVYNCGWENIFINTVSTEENKVFEGKSMTEIAKIRGQEPDEAALDLLVEEKGAITMTIHWGVEEDLIYGMKHPVQMVGSDGIFGSKPHPRLYGTFARVLGRYARDEGIFTLSEGIRKMTGAAAQLLRLKDRGYLREGYWADIVIFNPKTISDNATYEDPIQLPSGISYVFVNGVLTVQEGKYTNETAGKVLRRDSKTSKATV</sequence>
<dbReference type="InterPro" id="IPR032466">
    <property type="entry name" value="Metal_Hydrolase"/>
</dbReference>
<dbReference type="Gene3D" id="3.30.1490.130">
    <property type="entry name" value="D-aminoacylase. Domain 3"/>
    <property type="match status" value="1"/>
</dbReference>
<reference evidence="2 3" key="1">
    <citation type="journal article" date="2024" name="Int. J. Syst. Evol. Microbiol.">
        <title>Virgibacillus tibetensis sp. nov., isolated from salt lake on the Tibetan Plateau of China.</title>
        <authorList>
            <person name="Phurbu D."/>
            <person name="Liu Z.-X."/>
            <person name="Wang R."/>
            <person name="Zheng Y.-Y."/>
            <person name="Liu H.-C."/>
            <person name="Zhou Y.-G."/>
            <person name="Yu Y.-J."/>
            <person name="Li A.-H."/>
        </authorList>
    </citation>
    <scope>NUCLEOTIDE SEQUENCE [LARGE SCALE GENOMIC DNA]</scope>
    <source>
        <strain evidence="2 3">C22-A2</strain>
    </source>
</reference>
<dbReference type="Proteomes" id="UP001335737">
    <property type="component" value="Unassembled WGS sequence"/>
</dbReference>
<dbReference type="InterPro" id="IPR011059">
    <property type="entry name" value="Metal-dep_hydrolase_composite"/>
</dbReference>
<comment type="caution">
    <text evidence="2">The sequence shown here is derived from an EMBL/GenBank/DDBJ whole genome shotgun (WGS) entry which is preliminary data.</text>
</comment>
<protein>
    <submittedName>
        <fullName evidence="2">D-aminoacylase</fullName>
        <ecNumber evidence="2">3.5.1.-</ecNumber>
    </submittedName>
</protein>
<dbReference type="InterPro" id="IPR050378">
    <property type="entry name" value="Metallo-dep_Hydrolases_sf"/>
</dbReference>
<dbReference type="RefSeq" id="WP_327606869.1">
    <property type="nucleotide sequence ID" value="NZ_JARZFX010000002.1"/>
</dbReference>
<dbReference type="SUPFAM" id="SSF51338">
    <property type="entry name" value="Composite domain of metallo-dependent hydrolases"/>
    <property type="match status" value="1"/>
</dbReference>
<name>A0ABU6KDF6_9BACI</name>
<proteinExistence type="predicted"/>
<keyword evidence="3" id="KW-1185">Reference proteome</keyword>
<dbReference type="Pfam" id="PF07969">
    <property type="entry name" value="Amidohydro_3"/>
    <property type="match status" value="2"/>
</dbReference>
<dbReference type="CDD" id="cd01297">
    <property type="entry name" value="D-aminoacylase"/>
    <property type="match status" value="1"/>
</dbReference>
<dbReference type="Gene3D" id="2.30.40.10">
    <property type="entry name" value="Urease, subunit C, domain 1"/>
    <property type="match status" value="1"/>
</dbReference>
<dbReference type="EC" id="3.5.1.-" evidence="2"/>
<dbReference type="Gene3D" id="3.20.20.140">
    <property type="entry name" value="Metal-dependent hydrolases"/>
    <property type="match status" value="1"/>
</dbReference>
<evidence type="ECO:0000259" key="1">
    <source>
        <dbReference type="Pfam" id="PF07969"/>
    </source>
</evidence>
<keyword evidence="2" id="KW-0378">Hydrolase</keyword>